<reference evidence="15" key="1">
    <citation type="journal article" date="2019" name="Int. J. Syst. Evol. Microbiol.">
        <title>The Global Catalogue of Microorganisms (GCM) 10K type strain sequencing project: providing services to taxonomists for standard genome sequencing and annotation.</title>
        <authorList>
            <consortium name="The Broad Institute Genomics Platform"/>
            <consortium name="The Broad Institute Genome Sequencing Center for Infectious Disease"/>
            <person name="Wu L."/>
            <person name="Ma J."/>
        </authorList>
    </citation>
    <scope>NUCLEOTIDE SEQUENCE [LARGE SCALE GENOMIC DNA]</scope>
    <source>
        <strain evidence="15">KCTC 15012</strain>
    </source>
</reference>
<evidence type="ECO:0000259" key="12">
    <source>
        <dbReference type="PROSITE" id="PS50113"/>
    </source>
</evidence>
<dbReference type="Gene3D" id="2.10.70.100">
    <property type="match status" value="2"/>
</dbReference>
<dbReference type="SUPFAM" id="SSF47384">
    <property type="entry name" value="Homodimeric domain of signal transducing histidine kinase"/>
    <property type="match status" value="1"/>
</dbReference>
<organism evidence="14 15">
    <name type="scientific">Phaeospirillum tilakii</name>
    <dbReference type="NCBI Taxonomy" id="741673"/>
    <lineage>
        <taxon>Bacteria</taxon>
        <taxon>Pseudomonadati</taxon>
        <taxon>Pseudomonadota</taxon>
        <taxon>Alphaproteobacteria</taxon>
        <taxon>Rhodospirillales</taxon>
        <taxon>Rhodospirillaceae</taxon>
        <taxon>Phaeospirillum</taxon>
    </lineage>
</organism>
<comment type="subcellular location">
    <subcellularLocation>
        <location evidence="2">Membrane</location>
    </subcellularLocation>
</comment>
<dbReference type="InterPro" id="IPR036890">
    <property type="entry name" value="HATPase_C_sf"/>
</dbReference>
<dbReference type="InterPro" id="IPR003594">
    <property type="entry name" value="HATPase_dom"/>
</dbReference>
<evidence type="ECO:0000259" key="13">
    <source>
        <dbReference type="PROSITE" id="PS50885"/>
    </source>
</evidence>
<feature type="domain" description="PAC" evidence="12">
    <location>
        <begin position="593"/>
        <end position="645"/>
    </location>
</feature>
<dbReference type="Proteomes" id="UP001597296">
    <property type="component" value="Unassembled WGS sequence"/>
</dbReference>
<feature type="modified residue" description="4-aspartylphosphate" evidence="7">
    <location>
        <position position="1075"/>
    </location>
</feature>
<comment type="caution">
    <text evidence="14">The sequence shown here is derived from an EMBL/GenBank/DDBJ whole genome shotgun (WGS) entry which is preliminary data.</text>
</comment>
<dbReference type="InterPro" id="IPR005467">
    <property type="entry name" value="His_kinase_dom"/>
</dbReference>
<dbReference type="Gene3D" id="3.30.450.20">
    <property type="entry name" value="PAS domain"/>
    <property type="match status" value="4"/>
</dbReference>
<dbReference type="SUPFAM" id="SSF55874">
    <property type="entry name" value="ATPase domain of HSP90 chaperone/DNA topoisomerase II/histidine kinase"/>
    <property type="match status" value="1"/>
</dbReference>
<keyword evidence="4 7" id="KW-0597">Phosphoprotein</keyword>
<sequence length="1149" mass="125959">MRRLWRTMGGRLLLVALGVEILGLSLVIGNDLRRTEDKLLRQIEDEAVMLGPVLAAALVAPLSQQDTATVHAVLDESRAARGLVYLAVLGPRGEPLAFSGWPEATPLPPPGPPPTRLDLGRDRRYDAARSVAFAGRVLGRVHFGLDLTQVIEARREMLIEDLALATIGLGLSVLLLGGFGLRAARRLDDLTEASQTLASGRTDAPPLPEGDDDLGRLAAAVNRLAEAVRERDEHHARALDESGHKGEARVAILEGKLGRLSLTLRRLRLAQSFANIASWEFDIATRTLHHSERLPALLGVEDTVGRIGYDTFVRVLHPEDRATVRRAFGRAIHERRPYEVEHRVCLPDGSERWLHERGAVVCDREGRPARVLGITQDIHRRKTAEASLRKLSVAVEQSPVGVLITAPDDTIEYANPTLLRHYGYRLDEVLGRTPNLFHGEQADGALFRAMRQQIHAGQSWRGELRNQRKDGSPLWVAASITPIRDPDGRISHFLCLSEDVGARKAAELEASDSRRRLAEAQRLAGLGSWEYVPATGAMVWSETTYALFGRDQEPFVPTFAAFLGAIHPDDRAAFDETLRRLGEGEGAPEDVPEDVLVRIRRPDGSLRHLQARTHLGCDSPDQPTRMVGTLLDVTEREKANANRDLFRRLVDDAGQAIRIAEPDGRILFVNQAYLTLTGYRRDQIERHPYTEFLGDPASPAALAVAAAYAERRNWTGLLEVARADGTSFTALCNVGVALDQRGRAQFLFSIFSDYSPEIERQRELSDARDAAEAASQAKSAFLANMSHELRTPMNAILGFSQFLEMDATLTASQRDSVLTIYQAGRHLLDLINEILDLARIEAGRIDLSIESVPVEPVLTECLDLIAPLAQERGIALIRRAAEPGLAARADRLRLKQVLVNLLSNAIKYNRPNGTVRILTRRTGPETLRLTVADTGRGIAPDRLQELFIPFNRLGAEYTDTEGTGIGLALSRRIVEAMAGRISVESHPGQGSAFSIELRAEPPDPSRVAALPAAAPLADDRPVTATVLYVDDDPVNLKLLEQVFATMPQLRLVTAPTPGLGLDLARLRRPDLILLDINLPGMDGCEMLGRLRADPQTEAIPVAAVTALAMARDIERGLAAGFNAYLTKPIDIPLLVETVRSLLDAPAPPA</sequence>
<dbReference type="Pfam" id="PF00072">
    <property type="entry name" value="Response_reg"/>
    <property type="match status" value="1"/>
</dbReference>
<dbReference type="InterPro" id="IPR004358">
    <property type="entry name" value="Sig_transdc_His_kin-like_C"/>
</dbReference>
<dbReference type="InterPro" id="IPR000700">
    <property type="entry name" value="PAS-assoc_C"/>
</dbReference>
<accession>A0ABW5CA72</accession>
<evidence type="ECO:0000256" key="7">
    <source>
        <dbReference type="PROSITE-ProRule" id="PRU00169"/>
    </source>
</evidence>
<feature type="domain" description="Histidine kinase" evidence="9">
    <location>
        <begin position="784"/>
        <end position="1001"/>
    </location>
</feature>
<dbReference type="RefSeq" id="WP_377315650.1">
    <property type="nucleotide sequence ID" value="NZ_JBHUIY010000012.1"/>
</dbReference>
<dbReference type="InterPro" id="IPR001789">
    <property type="entry name" value="Sig_transdc_resp-reg_receiver"/>
</dbReference>
<keyword evidence="8" id="KW-0472">Membrane</keyword>
<keyword evidence="8" id="KW-0812">Transmembrane</keyword>
<keyword evidence="15" id="KW-1185">Reference proteome</keyword>
<dbReference type="SMART" id="SM00091">
    <property type="entry name" value="PAS"/>
    <property type="match status" value="4"/>
</dbReference>
<feature type="domain" description="PAS" evidence="11">
    <location>
        <begin position="642"/>
        <end position="684"/>
    </location>
</feature>
<dbReference type="CDD" id="cd06225">
    <property type="entry name" value="HAMP"/>
    <property type="match status" value="1"/>
</dbReference>
<dbReference type="Gene3D" id="6.10.340.10">
    <property type="match status" value="1"/>
</dbReference>
<dbReference type="InterPro" id="IPR001610">
    <property type="entry name" value="PAC"/>
</dbReference>
<feature type="domain" description="PAC" evidence="12">
    <location>
        <begin position="460"/>
        <end position="512"/>
    </location>
</feature>
<dbReference type="PANTHER" id="PTHR43047:SF72">
    <property type="entry name" value="OSMOSENSING HISTIDINE PROTEIN KINASE SLN1"/>
    <property type="match status" value="1"/>
</dbReference>
<gene>
    <name evidence="14" type="ORF">ACFSNB_08095</name>
</gene>
<comment type="catalytic activity">
    <reaction evidence="1">
        <text>ATP + protein L-histidine = ADP + protein N-phospho-L-histidine.</text>
        <dbReference type="EC" id="2.7.13.3"/>
    </reaction>
</comment>
<dbReference type="Gene3D" id="3.30.565.10">
    <property type="entry name" value="Histidine kinase-like ATPase, C-terminal domain"/>
    <property type="match status" value="1"/>
</dbReference>
<dbReference type="CDD" id="cd00130">
    <property type="entry name" value="PAS"/>
    <property type="match status" value="4"/>
</dbReference>
<dbReference type="InterPro" id="IPR003660">
    <property type="entry name" value="HAMP_dom"/>
</dbReference>
<keyword evidence="5" id="KW-0808">Transferase</keyword>
<evidence type="ECO:0000256" key="1">
    <source>
        <dbReference type="ARBA" id="ARBA00000085"/>
    </source>
</evidence>
<dbReference type="PROSITE" id="PS50109">
    <property type="entry name" value="HIS_KIN"/>
    <property type="match status" value="1"/>
</dbReference>
<dbReference type="SMART" id="SM00387">
    <property type="entry name" value="HATPase_c"/>
    <property type="match status" value="1"/>
</dbReference>
<dbReference type="SMART" id="SM00304">
    <property type="entry name" value="HAMP"/>
    <property type="match status" value="1"/>
</dbReference>
<dbReference type="PRINTS" id="PR00344">
    <property type="entry name" value="BCTRLSENSOR"/>
</dbReference>
<dbReference type="Pfam" id="PF13426">
    <property type="entry name" value="PAS_9"/>
    <property type="match status" value="2"/>
</dbReference>
<dbReference type="PANTHER" id="PTHR43047">
    <property type="entry name" value="TWO-COMPONENT HISTIDINE PROTEIN KINASE"/>
    <property type="match status" value="1"/>
</dbReference>
<dbReference type="NCBIfam" id="TIGR00229">
    <property type="entry name" value="sensory_box"/>
    <property type="match status" value="3"/>
</dbReference>
<dbReference type="InterPro" id="IPR036097">
    <property type="entry name" value="HisK_dim/P_sf"/>
</dbReference>
<dbReference type="Gene3D" id="3.40.50.2300">
    <property type="match status" value="1"/>
</dbReference>
<feature type="domain" description="PAC" evidence="12">
    <location>
        <begin position="338"/>
        <end position="390"/>
    </location>
</feature>
<dbReference type="SUPFAM" id="SSF52172">
    <property type="entry name" value="CheY-like"/>
    <property type="match status" value="1"/>
</dbReference>
<dbReference type="SMART" id="SM00448">
    <property type="entry name" value="REC"/>
    <property type="match status" value="1"/>
</dbReference>
<proteinExistence type="predicted"/>
<evidence type="ECO:0000259" key="10">
    <source>
        <dbReference type="PROSITE" id="PS50110"/>
    </source>
</evidence>
<dbReference type="SMART" id="SM00086">
    <property type="entry name" value="PAC"/>
    <property type="match status" value="4"/>
</dbReference>
<dbReference type="EMBL" id="JBHUIY010000012">
    <property type="protein sequence ID" value="MFD2233763.1"/>
    <property type="molecule type" value="Genomic_DNA"/>
</dbReference>
<evidence type="ECO:0000256" key="8">
    <source>
        <dbReference type="SAM" id="Phobius"/>
    </source>
</evidence>
<dbReference type="Pfam" id="PF02518">
    <property type="entry name" value="HATPase_c"/>
    <property type="match status" value="1"/>
</dbReference>
<dbReference type="PROSITE" id="PS50885">
    <property type="entry name" value="HAMP"/>
    <property type="match status" value="1"/>
</dbReference>
<evidence type="ECO:0000259" key="11">
    <source>
        <dbReference type="PROSITE" id="PS50112"/>
    </source>
</evidence>
<dbReference type="InterPro" id="IPR011006">
    <property type="entry name" value="CheY-like_superfamily"/>
</dbReference>
<dbReference type="Pfam" id="PF08447">
    <property type="entry name" value="PAS_3"/>
    <property type="match status" value="2"/>
</dbReference>
<dbReference type="InterPro" id="IPR035965">
    <property type="entry name" value="PAS-like_dom_sf"/>
</dbReference>
<evidence type="ECO:0000313" key="15">
    <source>
        <dbReference type="Proteomes" id="UP001597296"/>
    </source>
</evidence>
<dbReference type="SUPFAM" id="SSF55785">
    <property type="entry name" value="PYP-like sensor domain (PAS domain)"/>
    <property type="match status" value="4"/>
</dbReference>
<name>A0ABW5CA72_9PROT</name>
<evidence type="ECO:0000256" key="2">
    <source>
        <dbReference type="ARBA" id="ARBA00004370"/>
    </source>
</evidence>
<dbReference type="InterPro" id="IPR000014">
    <property type="entry name" value="PAS"/>
</dbReference>
<dbReference type="SMART" id="SM00388">
    <property type="entry name" value="HisKA"/>
    <property type="match status" value="1"/>
</dbReference>
<dbReference type="PROSITE" id="PS50113">
    <property type="entry name" value="PAC"/>
    <property type="match status" value="3"/>
</dbReference>
<feature type="domain" description="HAMP" evidence="13">
    <location>
        <begin position="181"/>
        <end position="233"/>
    </location>
</feature>
<dbReference type="Pfam" id="PF00672">
    <property type="entry name" value="HAMP"/>
    <property type="match status" value="1"/>
</dbReference>
<evidence type="ECO:0000259" key="9">
    <source>
        <dbReference type="PROSITE" id="PS50109"/>
    </source>
</evidence>
<feature type="domain" description="PAS" evidence="11">
    <location>
        <begin position="387"/>
        <end position="440"/>
    </location>
</feature>
<evidence type="ECO:0000256" key="3">
    <source>
        <dbReference type="ARBA" id="ARBA00012438"/>
    </source>
</evidence>
<dbReference type="Gene3D" id="1.10.287.130">
    <property type="match status" value="1"/>
</dbReference>
<dbReference type="InterPro" id="IPR003661">
    <property type="entry name" value="HisK_dim/P_dom"/>
</dbReference>
<dbReference type="CDD" id="cd00082">
    <property type="entry name" value="HisKA"/>
    <property type="match status" value="1"/>
</dbReference>
<evidence type="ECO:0000256" key="4">
    <source>
        <dbReference type="ARBA" id="ARBA00022553"/>
    </source>
</evidence>
<dbReference type="InterPro" id="IPR013655">
    <property type="entry name" value="PAS_fold_3"/>
</dbReference>
<feature type="transmembrane region" description="Helical" evidence="8">
    <location>
        <begin position="12"/>
        <end position="32"/>
    </location>
</feature>
<dbReference type="PROSITE" id="PS50110">
    <property type="entry name" value="RESPONSE_REGULATORY"/>
    <property type="match status" value="1"/>
</dbReference>
<feature type="domain" description="Response regulatory" evidence="10">
    <location>
        <begin position="1025"/>
        <end position="1142"/>
    </location>
</feature>
<protein>
    <recommendedName>
        <fullName evidence="3">histidine kinase</fullName>
        <ecNumber evidence="3">2.7.13.3</ecNumber>
    </recommendedName>
</protein>
<keyword evidence="8" id="KW-1133">Transmembrane helix</keyword>
<evidence type="ECO:0000256" key="6">
    <source>
        <dbReference type="ARBA" id="ARBA00022777"/>
    </source>
</evidence>
<evidence type="ECO:0000256" key="5">
    <source>
        <dbReference type="ARBA" id="ARBA00022679"/>
    </source>
</evidence>
<dbReference type="PROSITE" id="PS50112">
    <property type="entry name" value="PAS"/>
    <property type="match status" value="2"/>
</dbReference>
<dbReference type="EC" id="2.7.13.3" evidence="3"/>
<dbReference type="Pfam" id="PF00512">
    <property type="entry name" value="HisKA"/>
    <property type="match status" value="1"/>
</dbReference>
<keyword evidence="6" id="KW-0418">Kinase</keyword>
<evidence type="ECO:0000313" key="14">
    <source>
        <dbReference type="EMBL" id="MFD2233763.1"/>
    </source>
</evidence>